<dbReference type="EMBL" id="GIFC01010830">
    <property type="protein sequence ID" value="MXU92913.1"/>
    <property type="molecule type" value="Transcribed_RNA"/>
</dbReference>
<keyword evidence="1" id="KW-0472">Membrane</keyword>
<keyword evidence="1" id="KW-0812">Transmembrane</keyword>
<sequence length="139" mass="16002">MRDFFFFFFFSGVSYAMFAVTSLEGSELVKECGTVFPIIYFFTILIRYSLPVCLLAISGFNFRLCLSRSPFVGRLFVGRLFVGRLFVGRLFVDRLFVDRLFVDRLFVDKLFVDKLFVGRLSTADSAGPSRWSQAVRACF</sequence>
<accession>A0A6B0UT35</accession>
<evidence type="ECO:0000256" key="1">
    <source>
        <dbReference type="SAM" id="Phobius"/>
    </source>
</evidence>
<protein>
    <submittedName>
        <fullName evidence="2">Uncharacterized protein</fullName>
    </submittedName>
</protein>
<feature type="transmembrane region" description="Helical" evidence="1">
    <location>
        <begin position="38"/>
        <end position="60"/>
    </location>
</feature>
<reference evidence="2" key="1">
    <citation type="submission" date="2019-12" db="EMBL/GenBank/DDBJ databases">
        <title>An insight into the sialome of adult female Ixodes ricinus ticks feeding for 6 days.</title>
        <authorList>
            <person name="Perner J."/>
            <person name="Ribeiro J.M.C."/>
        </authorList>
    </citation>
    <scope>NUCLEOTIDE SEQUENCE</scope>
    <source>
        <strain evidence="2">Semi-engorged</strain>
        <tissue evidence="2">Salivary glands</tissue>
    </source>
</reference>
<proteinExistence type="predicted"/>
<keyword evidence="1" id="KW-1133">Transmembrane helix</keyword>
<dbReference type="AlphaFoldDB" id="A0A6B0UT35"/>
<organism evidence="2">
    <name type="scientific">Ixodes ricinus</name>
    <name type="common">Common tick</name>
    <name type="synonym">Acarus ricinus</name>
    <dbReference type="NCBI Taxonomy" id="34613"/>
    <lineage>
        <taxon>Eukaryota</taxon>
        <taxon>Metazoa</taxon>
        <taxon>Ecdysozoa</taxon>
        <taxon>Arthropoda</taxon>
        <taxon>Chelicerata</taxon>
        <taxon>Arachnida</taxon>
        <taxon>Acari</taxon>
        <taxon>Parasitiformes</taxon>
        <taxon>Ixodida</taxon>
        <taxon>Ixodoidea</taxon>
        <taxon>Ixodidae</taxon>
        <taxon>Ixodinae</taxon>
        <taxon>Ixodes</taxon>
    </lineage>
</organism>
<evidence type="ECO:0000313" key="2">
    <source>
        <dbReference type="EMBL" id="MXU92913.1"/>
    </source>
</evidence>
<name>A0A6B0UT35_IXORI</name>